<dbReference type="PROSITE" id="PS51257">
    <property type="entry name" value="PROKAR_LIPOPROTEIN"/>
    <property type="match status" value="1"/>
</dbReference>
<gene>
    <name evidence="5" type="primary">mshL</name>
    <name evidence="5" type="ORF">DRW07_15630</name>
</gene>
<reference evidence="5 6" key="1">
    <citation type="submission" date="2018-11" db="EMBL/GenBank/DDBJ databases">
        <authorList>
            <person name="Ye M.-Q."/>
            <person name="Du Z.-J."/>
        </authorList>
    </citation>
    <scope>NUCLEOTIDE SEQUENCE [LARGE SCALE GENOMIC DNA]</scope>
    <source>
        <strain evidence="5 6">U0105</strain>
    </source>
</reference>
<protein>
    <submittedName>
        <fullName evidence="5">Pilus (MSHA type) biogenesis protein MshL</fullName>
    </submittedName>
</protein>
<proteinExistence type="predicted"/>
<dbReference type="Gene3D" id="3.30.1370.130">
    <property type="match status" value="1"/>
</dbReference>
<dbReference type="GO" id="GO:0019867">
    <property type="term" value="C:outer membrane"/>
    <property type="evidence" value="ECO:0007669"/>
    <property type="project" value="InterPro"/>
</dbReference>
<feature type="chain" id="PRO_5018274876" evidence="2">
    <location>
        <begin position="21"/>
        <end position="554"/>
    </location>
</feature>
<sequence length="554" mass="59882">MNMQKVSASLILMLATAILAGCQSVPESHVERSLQEQFNEQVATEKKQQQRQPQALPSAVDALLSADADNSESSLFGVEKYDIEAQNVDMRAFFAGLVADTPYSVAMHPDVTGDITLSLKQVPLPDIINLVAELYNLDVEQRGTVFQVRPAVMRTETFSVDYLLMSRDGSTQTSIISGGVSQADGNNNNNGNSPVSSFSGNSANSNNLGGGQNNANNGVAITTRTETNFWKDLQSSLQSMIGNEEGRVVFVTPQAGLVTVRAMPDEIRAIKHFLQVSEESLQRQVILEARILEVTLSDEFQQGINWNQVIANSGSTDFRFSTSAGSVGNELSAALGGVTSLSFLNQDFSGVLSLLSTQGNVQVLSSPRVTATNNQKAVIKVGDDEYFVTDISSQNTITSTTTSVVPDIELTPFFSGIALDVTPQIDENGSVLLHVHPSVIETQEQEKVVTLNQERIVLPLAQSTIRESDTVIRALSGEIVVIGGLMQTTVSDGTSKTPLLGDIPLLGELFTSRRKQEVKKELIILLKPTVVGPNTWSSQIKASQAKMADWLYIE</sequence>
<feature type="compositionally biased region" description="Low complexity" evidence="1">
    <location>
        <begin position="185"/>
        <end position="214"/>
    </location>
</feature>
<dbReference type="InterPro" id="IPR001775">
    <property type="entry name" value="GspD/PilQ"/>
</dbReference>
<dbReference type="InterPro" id="IPR011514">
    <property type="entry name" value="Secretin_N_2"/>
</dbReference>
<dbReference type="GO" id="GO:0015627">
    <property type="term" value="C:type II protein secretion system complex"/>
    <property type="evidence" value="ECO:0007669"/>
    <property type="project" value="TreeGrafter"/>
</dbReference>
<dbReference type="PRINTS" id="PR00811">
    <property type="entry name" value="BCTERIALGSPD"/>
</dbReference>
<comment type="caution">
    <text evidence="5">The sequence shown here is derived from an EMBL/GenBank/DDBJ whole genome shotgun (WGS) entry which is preliminary data.</text>
</comment>
<evidence type="ECO:0000259" key="3">
    <source>
        <dbReference type="Pfam" id="PF00263"/>
    </source>
</evidence>
<feature type="compositionally biased region" description="Polar residues" evidence="1">
    <location>
        <begin position="175"/>
        <end position="184"/>
    </location>
</feature>
<feature type="signal peptide" evidence="2">
    <location>
        <begin position="1"/>
        <end position="20"/>
    </location>
</feature>
<dbReference type="AlphaFoldDB" id="A0A3N5Z538"/>
<keyword evidence="6" id="KW-1185">Reference proteome</keyword>
<evidence type="ECO:0000256" key="1">
    <source>
        <dbReference type="SAM" id="MobiDB-lite"/>
    </source>
</evidence>
<dbReference type="PANTHER" id="PTHR30332:SF17">
    <property type="entry name" value="TYPE IV PILIATION SYSTEM PROTEIN DR_0774-RELATED"/>
    <property type="match status" value="1"/>
</dbReference>
<organism evidence="5 6">
    <name type="scientific">Alteromonas sediminis</name>
    <dbReference type="NCBI Taxonomy" id="2259342"/>
    <lineage>
        <taxon>Bacteria</taxon>
        <taxon>Pseudomonadati</taxon>
        <taxon>Pseudomonadota</taxon>
        <taxon>Gammaproteobacteria</taxon>
        <taxon>Alteromonadales</taxon>
        <taxon>Alteromonadaceae</taxon>
        <taxon>Alteromonas/Salinimonas group</taxon>
        <taxon>Alteromonas</taxon>
    </lineage>
</organism>
<dbReference type="InterPro" id="IPR004846">
    <property type="entry name" value="T2SS/T3SS_dom"/>
</dbReference>
<dbReference type="GO" id="GO:0009297">
    <property type="term" value="P:pilus assembly"/>
    <property type="evidence" value="ECO:0007669"/>
    <property type="project" value="InterPro"/>
</dbReference>
<feature type="domain" description="Type II/III secretion system secretin-like" evidence="3">
    <location>
        <begin position="355"/>
        <end position="531"/>
    </location>
</feature>
<dbReference type="Pfam" id="PF00263">
    <property type="entry name" value="Secretin"/>
    <property type="match status" value="1"/>
</dbReference>
<dbReference type="InterPro" id="IPR013358">
    <property type="entry name" value="Pilus_biogenesis_MshL"/>
</dbReference>
<evidence type="ECO:0000259" key="4">
    <source>
        <dbReference type="Pfam" id="PF07655"/>
    </source>
</evidence>
<keyword evidence="2" id="KW-0732">Signal</keyword>
<dbReference type="OrthoDB" id="9775455at2"/>
<feature type="domain" description="Secretin N-terminal" evidence="4">
    <location>
        <begin position="155"/>
        <end position="255"/>
    </location>
</feature>
<dbReference type="GO" id="GO:0009306">
    <property type="term" value="P:protein secretion"/>
    <property type="evidence" value="ECO:0007669"/>
    <property type="project" value="InterPro"/>
</dbReference>
<dbReference type="EMBL" id="RPOK01000005">
    <property type="protein sequence ID" value="RPJ65334.1"/>
    <property type="molecule type" value="Genomic_DNA"/>
</dbReference>
<dbReference type="Proteomes" id="UP000275281">
    <property type="component" value="Unassembled WGS sequence"/>
</dbReference>
<evidence type="ECO:0000313" key="5">
    <source>
        <dbReference type="EMBL" id="RPJ65334.1"/>
    </source>
</evidence>
<dbReference type="PANTHER" id="PTHR30332">
    <property type="entry name" value="PROBABLE GENERAL SECRETION PATHWAY PROTEIN D"/>
    <property type="match status" value="1"/>
</dbReference>
<dbReference type="NCBIfam" id="TIGR02519">
    <property type="entry name" value="pilus_MshL"/>
    <property type="match status" value="1"/>
</dbReference>
<evidence type="ECO:0000256" key="2">
    <source>
        <dbReference type="SAM" id="SignalP"/>
    </source>
</evidence>
<accession>A0A3N5Z538</accession>
<dbReference type="RefSeq" id="WP_124028881.1">
    <property type="nucleotide sequence ID" value="NZ_JBHRSN010000014.1"/>
</dbReference>
<evidence type="ECO:0000313" key="6">
    <source>
        <dbReference type="Proteomes" id="UP000275281"/>
    </source>
</evidence>
<dbReference type="InterPro" id="IPR050810">
    <property type="entry name" value="Bact_Secretion_Sys_Channel"/>
</dbReference>
<name>A0A3N5Z538_9ALTE</name>
<dbReference type="Pfam" id="PF07655">
    <property type="entry name" value="Secretin_N_2"/>
    <property type="match status" value="1"/>
</dbReference>
<feature type="region of interest" description="Disordered" evidence="1">
    <location>
        <begin position="175"/>
        <end position="214"/>
    </location>
</feature>